<dbReference type="GO" id="GO:0003677">
    <property type="term" value="F:DNA binding"/>
    <property type="evidence" value="ECO:0007669"/>
    <property type="project" value="UniProtKB-KW"/>
</dbReference>
<dbReference type="GO" id="GO:0030527">
    <property type="term" value="F:structural constituent of chromatin"/>
    <property type="evidence" value="ECO:0007669"/>
    <property type="project" value="InterPro"/>
</dbReference>
<dbReference type="Pfam" id="PF00216">
    <property type="entry name" value="Bac_DNA_binding"/>
    <property type="match status" value="1"/>
</dbReference>
<evidence type="ECO:0000256" key="3">
    <source>
        <dbReference type="ARBA" id="ARBA00023125"/>
    </source>
</evidence>
<accession>A0A376BT07</accession>
<evidence type="ECO:0000313" key="5">
    <source>
        <dbReference type="EMBL" id="SSY80122.1"/>
    </source>
</evidence>
<dbReference type="SUPFAM" id="SSF47729">
    <property type="entry name" value="IHF-like DNA-binding proteins"/>
    <property type="match status" value="1"/>
</dbReference>
<evidence type="ECO:0000313" key="6">
    <source>
        <dbReference type="Proteomes" id="UP000254209"/>
    </source>
</evidence>
<keyword evidence="6" id="KW-1185">Reference proteome</keyword>
<reference evidence="5 6" key="1">
    <citation type="submission" date="2018-06" db="EMBL/GenBank/DDBJ databases">
        <authorList>
            <consortium name="Pathogen Informatics"/>
            <person name="Doyle S."/>
        </authorList>
    </citation>
    <scope>NUCLEOTIDE SEQUENCE [LARGE SCALE GENOMIC DNA]</scope>
    <source>
        <strain evidence="5 6">NCTC10283</strain>
    </source>
</reference>
<keyword evidence="3" id="KW-0238">DNA-binding</keyword>
<evidence type="ECO:0000256" key="1">
    <source>
        <dbReference type="ARBA" id="ARBA00010529"/>
    </source>
</evidence>
<evidence type="ECO:0000256" key="4">
    <source>
        <dbReference type="RuleBase" id="RU003939"/>
    </source>
</evidence>
<proteinExistence type="inferred from homology"/>
<dbReference type="EMBL" id="UFSO01000003">
    <property type="protein sequence ID" value="SSY80122.1"/>
    <property type="molecule type" value="Genomic_DNA"/>
</dbReference>
<protein>
    <submittedName>
        <fullName evidence="5">NS2</fullName>
    </submittedName>
</protein>
<dbReference type="InterPro" id="IPR020816">
    <property type="entry name" value="Histone-like_DNA-bd_CS"/>
</dbReference>
<dbReference type="GO" id="GO:0030261">
    <property type="term" value="P:chromosome condensation"/>
    <property type="evidence" value="ECO:0007669"/>
    <property type="project" value="UniProtKB-KW"/>
</dbReference>
<dbReference type="PROSITE" id="PS00045">
    <property type="entry name" value="HISTONE_LIKE"/>
    <property type="match status" value="1"/>
</dbReference>
<dbReference type="STRING" id="1120980.GCA_000745955_00789"/>
<gene>
    <name evidence="5" type="primary">hupA</name>
    <name evidence="5" type="ORF">NCTC10283_01676</name>
</gene>
<dbReference type="PANTHER" id="PTHR33175">
    <property type="entry name" value="DNA-BINDING PROTEIN HU"/>
    <property type="match status" value="1"/>
</dbReference>
<dbReference type="Proteomes" id="UP000254209">
    <property type="component" value="Unassembled WGS sequence"/>
</dbReference>
<keyword evidence="2" id="KW-0226">DNA condensation</keyword>
<dbReference type="GO" id="GO:0005829">
    <property type="term" value="C:cytosol"/>
    <property type="evidence" value="ECO:0007669"/>
    <property type="project" value="TreeGrafter"/>
</dbReference>
<dbReference type="Gene3D" id="4.10.520.10">
    <property type="entry name" value="IHF-like DNA-binding proteins"/>
    <property type="match status" value="1"/>
</dbReference>
<sequence length="90" mass="9588">MNKSELIEAIAERAATSKKQAENMLNSFCYAVADELERGGEVNITGFGSFTVAQRAERIGRNPKTGEPIAIAASKTVKFKAGKALKDAVA</sequence>
<dbReference type="PRINTS" id="PR01727">
    <property type="entry name" value="DNABINDINGHU"/>
</dbReference>
<dbReference type="OrthoDB" id="9799835at2"/>
<evidence type="ECO:0000256" key="2">
    <source>
        <dbReference type="ARBA" id="ARBA00023067"/>
    </source>
</evidence>
<organism evidence="5 6">
    <name type="scientific">Alysiella crassa</name>
    <dbReference type="NCBI Taxonomy" id="153491"/>
    <lineage>
        <taxon>Bacteria</taxon>
        <taxon>Pseudomonadati</taxon>
        <taxon>Pseudomonadota</taxon>
        <taxon>Betaproteobacteria</taxon>
        <taxon>Neisseriales</taxon>
        <taxon>Neisseriaceae</taxon>
        <taxon>Alysiella</taxon>
    </lineage>
</organism>
<dbReference type="PANTHER" id="PTHR33175:SF3">
    <property type="entry name" value="DNA-BINDING PROTEIN HU-BETA"/>
    <property type="match status" value="1"/>
</dbReference>
<name>A0A376BT07_9NEIS</name>
<dbReference type="RefSeq" id="WP_034291817.1">
    <property type="nucleotide sequence ID" value="NZ_CP091519.2"/>
</dbReference>
<comment type="similarity">
    <text evidence="1 4">Belongs to the bacterial histone-like protein family.</text>
</comment>
<dbReference type="CDD" id="cd13831">
    <property type="entry name" value="HU"/>
    <property type="match status" value="1"/>
</dbReference>
<dbReference type="SMART" id="SM00411">
    <property type="entry name" value="BHL"/>
    <property type="match status" value="1"/>
</dbReference>
<dbReference type="AlphaFoldDB" id="A0A376BT07"/>
<dbReference type="InterPro" id="IPR000119">
    <property type="entry name" value="Hist_DNA-bd"/>
</dbReference>
<dbReference type="InterPro" id="IPR010992">
    <property type="entry name" value="IHF-like_DNA-bd_dom_sf"/>
</dbReference>